<feature type="domain" description="Pyrrolo-quinoline quinone repeat" evidence="2">
    <location>
        <begin position="323"/>
        <end position="399"/>
    </location>
</feature>
<dbReference type="KEGG" id="pnd:Pla175_03650"/>
<dbReference type="AlphaFoldDB" id="A0A518D6C1"/>
<name>A0A518D6C1_9BACT</name>
<dbReference type="PANTHER" id="PTHR34512">
    <property type="entry name" value="CELL SURFACE PROTEIN"/>
    <property type="match status" value="1"/>
</dbReference>
<dbReference type="Proteomes" id="UP000317429">
    <property type="component" value="Chromosome"/>
</dbReference>
<feature type="chain" id="PRO_5022242185" evidence="1">
    <location>
        <begin position="25"/>
        <end position="780"/>
    </location>
</feature>
<dbReference type="OrthoDB" id="244732at2"/>
<accession>A0A518D6C1</accession>
<feature type="signal peptide" evidence="1">
    <location>
        <begin position="1"/>
        <end position="24"/>
    </location>
</feature>
<reference evidence="3 4" key="1">
    <citation type="submission" date="2019-02" db="EMBL/GenBank/DDBJ databases">
        <title>Deep-cultivation of Planctomycetes and their phenomic and genomic characterization uncovers novel biology.</title>
        <authorList>
            <person name="Wiegand S."/>
            <person name="Jogler M."/>
            <person name="Boedeker C."/>
            <person name="Pinto D."/>
            <person name="Vollmers J."/>
            <person name="Rivas-Marin E."/>
            <person name="Kohn T."/>
            <person name="Peeters S.H."/>
            <person name="Heuer A."/>
            <person name="Rast P."/>
            <person name="Oberbeckmann S."/>
            <person name="Bunk B."/>
            <person name="Jeske O."/>
            <person name="Meyerdierks A."/>
            <person name="Storesund J.E."/>
            <person name="Kallscheuer N."/>
            <person name="Luecker S."/>
            <person name="Lage O.M."/>
            <person name="Pohl T."/>
            <person name="Merkel B.J."/>
            <person name="Hornburger P."/>
            <person name="Mueller R.-W."/>
            <person name="Bruemmer F."/>
            <person name="Labrenz M."/>
            <person name="Spormann A.M."/>
            <person name="Op den Camp H."/>
            <person name="Overmann J."/>
            <person name="Amann R."/>
            <person name="Jetten M.S.M."/>
            <person name="Mascher T."/>
            <person name="Medema M.H."/>
            <person name="Devos D.P."/>
            <person name="Kaster A.-K."/>
            <person name="Ovreas L."/>
            <person name="Rohde M."/>
            <person name="Galperin M.Y."/>
            <person name="Jogler C."/>
        </authorList>
    </citation>
    <scope>NUCLEOTIDE SEQUENCE [LARGE SCALE GENOMIC DNA]</scope>
    <source>
        <strain evidence="3 4">Pla175</strain>
    </source>
</reference>
<dbReference type="SMART" id="SM00564">
    <property type="entry name" value="PQQ"/>
    <property type="match status" value="5"/>
</dbReference>
<feature type="domain" description="Pyrrolo-quinoline quinone repeat" evidence="2">
    <location>
        <begin position="93"/>
        <end position="302"/>
    </location>
</feature>
<evidence type="ECO:0000313" key="3">
    <source>
        <dbReference type="EMBL" id="QDU87011.1"/>
    </source>
</evidence>
<evidence type="ECO:0000259" key="2">
    <source>
        <dbReference type="Pfam" id="PF13360"/>
    </source>
</evidence>
<keyword evidence="4" id="KW-1185">Reference proteome</keyword>
<dbReference type="Gene3D" id="2.40.10.480">
    <property type="match status" value="1"/>
</dbReference>
<dbReference type="SUPFAM" id="SSF50998">
    <property type="entry name" value="Quinoprotein alcohol dehydrogenase-like"/>
    <property type="match status" value="1"/>
</dbReference>
<dbReference type="Gene3D" id="2.60.120.560">
    <property type="entry name" value="Exo-inulinase, domain 1"/>
    <property type="match status" value="1"/>
</dbReference>
<dbReference type="Pfam" id="PF13360">
    <property type="entry name" value="PQQ_2"/>
    <property type="match status" value="2"/>
</dbReference>
<dbReference type="InterPro" id="IPR002372">
    <property type="entry name" value="PQQ_rpt_dom"/>
</dbReference>
<evidence type="ECO:0000313" key="4">
    <source>
        <dbReference type="Proteomes" id="UP000317429"/>
    </source>
</evidence>
<keyword evidence="1" id="KW-0732">Signal</keyword>
<evidence type="ECO:0000256" key="1">
    <source>
        <dbReference type="SAM" id="SignalP"/>
    </source>
</evidence>
<gene>
    <name evidence="3" type="ORF">Pla175_03650</name>
</gene>
<sequence length="780" mass="84190" precursor="true">MTSPLLRTSVVLLLLASFSASAGAADWPNWRGPEYDGMSQDTDLPETWNPRGGQGSNLLWKSEALAGRSTPVVFDGKLYTLCRDKPGTELEAEKVVCADAATGKVLWEHVFNVYLSDVPDTRVGWSSVVCDPATGRVYAQGVCGYFCCLDGKTGKPEWERSLHEEFGFLSTYGGRTNFPVVYKDTVITSAVVIGWGDTPQWGLMAKPAHRFMAFDKKTGELRWLAGTSLIPQDTTYSSPALVTLDGQDLLVFGSGDGKAWALQAGTGKQVWSYPLSRRGINTSPVVGPDGRVYIGQSEENVVGSTMGLMAALDGTKTGAMELGDELWLEPQAMVGKSGPILVDGRVYAVTDTGKLLVYDAQSGEEVARKTLGRAMRGSLVHADGMIFCCTNEGTWYTLKPTADGVDIAAKVRLPRDEVNGSPIVADGRIYLPTSEYLYCIGTDESIDANKGSAEVKKTAAAASPGEPAQVQVVPWETLLTPGQDQPFRARLFDAKGNFVREAKPSEVTFAVAAGPGSVSSDGLYQAPSDAGHECALVTCKIGELSGQGRVRITPPLPWSFDFEGVDDVPLSWIQGRVRYVIREAQEGDGTPGNHFIAKPMELPTKPGAPTTKLGTRSQMWMGSDQLSDYTVQADVKMKTGTGAEVDPSVAKPEFPAAANNSAQKLPAAGLINSRYILSLFGANDEVRLYSWCTHDKRTQAAVSMKFEPDTWYTMKVKAVPDADSGVARVFGKVWKRDEEEPAEWTLSIEDRAPNLQGSPGLFGDSKDAEFYVDNLSVTPN</sequence>
<protein>
    <submittedName>
        <fullName evidence="3">Outer membrane biogenesis protein BamB</fullName>
    </submittedName>
</protein>
<dbReference type="Gene3D" id="2.130.10.10">
    <property type="entry name" value="YVTN repeat-like/Quinoprotein amine dehydrogenase"/>
    <property type="match status" value="2"/>
</dbReference>
<dbReference type="InterPro" id="IPR015943">
    <property type="entry name" value="WD40/YVTN_repeat-like_dom_sf"/>
</dbReference>
<dbReference type="EMBL" id="CP036291">
    <property type="protein sequence ID" value="QDU87011.1"/>
    <property type="molecule type" value="Genomic_DNA"/>
</dbReference>
<dbReference type="InterPro" id="IPR018391">
    <property type="entry name" value="PQQ_b-propeller_rpt"/>
</dbReference>
<dbReference type="InterPro" id="IPR011047">
    <property type="entry name" value="Quinoprotein_ADH-like_sf"/>
</dbReference>
<proteinExistence type="predicted"/>
<dbReference type="PANTHER" id="PTHR34512:SF30">
    <property type="entry name" value="OUTER MEMBRANE PROTEIN ASSEMBLY FACTOR BAMB"/>
    <property type="match status" value="1"/>
</dbReference>
<organism evidence="3 4">
    <name type="scientific">Pirellulimonas nuda</name>
    <dbReference type="NCBI Taxonomy" id="2528009"/>
    <lineage>
        <taxon>Bacteria</taxon>
        <taxon>Pseudomonadati</taxon>
        <taxon>Planctomycetota</taxon>
        <taxon>Planctomycetia</taxon>
        <taxon>Pirellulales</taxon>
        <taxon>Lacipirellulaceae</taxon>
        <taxon>Pirellulimonas</taxon>
    </lineage>
</organism>